<dbReference type="AlphaFoldDB" id="A0A182J807"/>
<organism evidence="2">
    <name type="scientific">Anopheles atroparvus</name>
    <name type="common">European mosquito</name>
    <dbReference type="NCBI Taxonomy" id="41427"/>
    <lineage>
        <taxon>Eukaryota</taxon>
        <taxon>Metazoa</taxon>
        <taxon>Ecdysozoa</taxon>
        <taxon>Arthropoda</taxon>
        <taxon>Hexapoda</taxon>
        <taxon>Insecta</taxon>
        <taxon>Pterygota</taxon>
        <taxon>Neoptera</taxon>
        <taxon>Endopterygota</taxon>
        <taxon>Diptera</taxon>
        <taxon>Nematocera</taxon>
        <taxon>Culicoidea</taxon>
        <taxon>Culicidae</taxon>
        <taxon>Anophelinae</taxon>
        <taxon>Anopheles</taxon>
    </lineage>
</organism>
<accession>A0A182J807</accession>
<feature type="region of interest" description="Disordered" evidence="1">
    <location>
        <begin position="41"/>
        <end position="64"/>
    </location>
</feature>
<name>A0A182J807_ANOAO</name>
<protein>
    <submittedName>
        <fullName evidence="2">Uncharacterized protein</fullName>
    </submittedName>
</protein>
<reference evidence="2" key="1">
    <citation type="submission" date="2022-08" db="UniProtKB">
        <authorList>
            <consortium name="EnsemblMetazoa"/>
        </authorList>
    </citation>
    <scope>IDENTIFICATION</scope>
    <source>
        <strain evidence="2">EBRO</strain>
    </source>
</reference>
<dbReference type="VEuPathDB" id="VectorBase:AATE013119"/>
<evidence type="ECO:0000256" key="1">
    <source>
        <dbReference type="SAM" id="MobiDB-lite"/>
    </source>
</evidence>
<feature type="compositionally biased region" description="Polar residues" evidence="1">
    <location>
        <begin position="163"/>
        <end position="178"/>
    </location>
</feature>
<dbReference type="EnsemblMetazoa" id="AATE013119-RA">
    <property type="protein sequence ID" value="AATE013119-PA.1"/>
    <property type="gene ID" value="AATE013119"/>
</dbReference>
<proteinExistence type="predicted"/>
<evidence type="ECO:0000313" key="2">
    <source>
        <dbReference type="EnsemblMetazoa" id="AATE013119-PA.1"/>
    </source>
</evidence>
<sequence>MLLVSWQRVTRSIINYYQRPHQMYVQSNKKEIKTYPHYNKEPTEAARGAPSGFTSAPPIATSSPLRDDHKMVVIWAEPDAKLLPASPIRFSRCCCAGDASDRVAVLRRARGTSGRSRYNTTATSAGPSGADVWVECECATEIEVVIANGPSSFRRLSSESYSGNSQHRMNLSARGTSP</sequence>
<feature type="region of interest" description="Disordered" evidence="1">
    <location>
        <begin position="156"/>
        <end position="178"/>
    </location>
</feature>